<evidence type="ECO:0000259" key="2">
    <source>
        <dbReference type="Pfam" id="PF03399"/>
    </source>
</evidence>
<gene>
    <name evidence="3" type="primary">ORF78696</name>
</gene>
<feature type="domain" description="SAC3/GANP/THP3 conserved" evidence="2">
    <location>
        <begin position="39"/>
        <end position="330"/>
    </location>
</feature>
<evidence type="ECO:0000313" key="3">
    <source>
        <dbReference type="EMBL" id="CEK71507.1"/>
    </source>
</evidence>
<protein>
    <recommendedName>
        <fullName evidence="2">SAC3/GANP/THP3 conserved domain-containing protein</fullName>
    </recommendedName>
</protein>
<feature type="signal peptide" evidence="1">
    <location>
        <begin position="1"/>
        <end position="29"/>
    </location>
</feature>
<dbReference type="PANTHER" id="PTHR12436">
    <property type="entry name" value="80 KDA MCM3-ASSOCIATED PROTEIN"/>
    <property type="match status" value="1"/>
</dbReference>
<dbReference type="GO" id="GO:0005819">
    <property type="term" value="C:spindle"/>
    <property type="evidence" value="ECO:0007669"/>
    <property type="project" value="TreeGrafter"/>
</dbReference>
<dbReference type="PANTHER" id="PTHR12436:SF38">
    <property type="entry name" value="SAC3 DOMAIN-CONTAINING PROTEIN 1"/>
    <property type="match status" value="1"/>
</dbReference>
<proteinExistence type="predicted"/>
<feature type="chain" id="PRO_5002112396" description="SAC3/GANP/THP3 conserved domain-containing protein" evidence="1">
    <location>
        <begin position="30"/>
        <end position="410"/>
    </location>
</feature>
<dbReference type="InterPro" id="IPR005062">
    <property type="entry name" value="SAC3/GANP/THP3_conserved"/>
</dbReference>
<keyword evidence="1" id="KW-0732">Signal</keyword>
<name>A0A0B6ZT31_9EUPU</name>
<dbReference type="Pfam" id="PF03399">
    <property type="entry name" value="SAC3_GANP"/>
    <property type="match status" value="1"/>
</dbReference>
<evidence type="ECO:0000256" key="1">
    <source>
        <dbReference type="SAM" id="SignalP"/>
    </source>
</evidence>
<dbReference type="GO" id="GO:0051298">
    <property type="term" value="P:centrosome duplication"/>
    <property type="evidence" value="ECO:0007669"/>
    <property type="project" value="TreeGrafter"/>
</dbReference>
<dbReference type="EMBL" id="HACG01024642">
    <property type="protein sequence ID" value="CEK71507.1"/>
    <property type="molecule type" value="Transcribed_RNA"/>
</dbReference>
<dbReference type="GO" id="GO:0005813">
    <property type="term" value="C:centrosome"/>
    <property type="evidence" value="ECO:0007669"/>
    <property type="project" value="TreeGrafter"/>
</dbReference>
<dbReference type="InterPro" id="IPR045107">
    <property type="entry name" value="SAC3/GANP/THP3"/>
</dbReference>
<dbReference type="Gene3D" id="1.25.40.990">
    <property type="match status" value="1"/>
</dbReference>
<sequence>KRHQYRGRYLFIISCTFFLLRITIMETSSGTVRGTCQQMCSEKETLLRETEGLLHQLEALTIKDDNNVDLKTKCLKADPSKTIKQFSRPAAGRAEMNPSDLRPASVLKGTVTYLFESIIPKEHPAWSGIYEFVFDRLRAVRQDMVIQGIVGSDAIVLLEQIIRFHLYASYRLRTSDLANFDPVINNQHLLECLKRLLYLYQITPGCHVNQPEFESVYLLSNLGDNSALSHCLDLRPDIRRNQIIRQSYEISMAYVLRNYARTLRLISKLQCVMCLCAVNPHLSNLRINYLQILSAGYSIKNCTFPILELKQLLCLPSDNETVSLCSQSGLIDMFDNTSSQYVCFNRSMFSQPVESKTAASLPVLDKLLKQTSITTLLLGYAPGCQGVRVPDKATKGIGRGRGRGRRVLDG</sequence>
<accession>A0A0B6ZT31</accession>
<dbReference type="GO" id="GO:0051225">
    <property type="term" value="P:spindle assembly"/>
    <property type="evidence" value="ECO:0007669"/>
    <property type="project" value="TreeGrafter"/>
</dbReference>
<reference evidence="3" key="1">
    <citation type="submission" date="2014-12" db="EMBL/GenBank/DDBJ databases">
        <title>Insight into the proteome of Arion vulgaris.</title>
        <authorList>
            <person name="Aradska J."/>
            <person name="Bulat T."/>
            <person name="Smidak R."/>
            <person name="Sarate P."/>
            <person name="Gangsoo J."/>
            <person name="Sialana F."/>
            <person name="Bilban M."/>
            <person name="Lubec G."/>
        </authorList>
    </citation>
    <scope>NUCLEOTIDE SEQUENCE</scope>
    <source>
        <tissue evidence="3">Skin</tissue>
    </source>
</reference>
<dbReference type="AlphaFoldDB" id="A0A0B6ZT31"/>
<organism evidence="3">
    <name type="scientific">Arion vulgaris</name>
    <dbReference type="NCBI Taxonomy" id="1028688"/>
    <lineage>
        <taxon>Eukaryota</taxon>
        <taxon>Metazoa</taxon>
        <taxon>Spiralia</taxon>
        <taxon>Lophotrochozoa</taxon>
        <taxon>Mollusca</taxon>
        <taxon>Gastropoda</taxon>
        <taxon>Heterobranchia</taxon>
        <taxon>Euthyneura</taxon>
        <taxon>Panpulmonata</taxon>
        <taxon>Eupulmonata</taxon>
        <taxon>Stylommatophora</taxon>
        <taxon>Helicina</taxon>
        <taxon>Arionoidea</taxon>
        <taxon>Arionidae</taxon>
        <taxon>Arion</taxon>
    </lineage>
</organism>
<dbReference type="GO" id="GO:0005634">
    <property type="term" value="C:nucleus"/>
    <property type="evidence" value="ECO:0007669"/>
    <property type="project" value="TreeGrafter"/>
</dbReference>
<feature type="non-terminal residue" evidence="3">
    <location>
        <position position="1"/>
    </location>
</feature>